<dbReference type="AlphaFoldDB" id="A0A814XRN9"/>
<reference evidence="2" key="1">
    <citation type="submission" date="2021-02" db="EMBL/GenBank/DDBJ databases">
        <authorList>
            <person name="Nowell W R."/>
        </authorList>
    </citation>
    <scope>NUCLEOTIDE SEQUENCE</scope>
</reference>
<dbReference type="Proteomes" id="UP000663860">
    <property type="component" value="Unassembled WGS sequence"/>
</dbReference>
<evidence type="ECO:0000313" key="2">
    <source>
        <dbReference type="EMBL" id="CAF1219553.1"/>
    </source>
</evidence>
<dbReference type="EMBL" id="CAJOAY010000427">
    <property type="protein sequence ID" value="CAF3662670.1"/>
    <property type="molecule type" value="Genomic_DNA"/>
</dbReference>
<evidence type="ECO:0000313" key="5">
    <source>
        <dbReference type="Proteomes" id="UP000663891"/>
    </source>
</evidence>
<proteinExistence type="predicted"/>
<sequence>MLNICRYVKSINKYLLINSRYLSISKSDLVESSQNIQEILKTTDKNESSFSTWLYNSLNKIHLEYPSTQIATSTKEIYQLNSSKFNSKFIQLEDDRKKQTGDFKENNLNEQLIILLRYIRYLEISFIYRFITYDIDIALKDILNSITNLTKDQNNLNKNSLSLICELTFFVYFLSSNNSLSNVKSLLSSTSIVNYLTNSLYSIIQSDNQSSSLLLVNQLCLALHSIIEIPTSSSSIDLWSSNLLKYLYKQRSCSLSIIKYLILIQHSSPNQNSTEILSLLNEYIIEIGIHQDNFNSICQLLILISSYNYSHELFQREICEKIQNYLKKSNDKGRVLSDVKLCSRLIYYLCLNDPTNRFESRSTIVELSRKLNDNIENEKIFPQWIVQAQHGMMLSNIYNYRLLFSTLQHKFFPLLFRDLGVYTKSIQRQLFDIHYALSIDRPSFDTPLLNSEMLSFAKKISDQYRTSIRTQQKTYNRFLIDLKQEFNQIYGENTCKIINTDENYPYILFDFLEVNLPDTDQLQVIGINTKQRIAILPILNSMLIRQQRSDGSSIRIFSAHTSMRYRLIEKNNYQVLPIFHGEYLRAVRTNTIQTLFETNLALKTIPHQSELDKEDSIDL</sequence>
<evidence type="ECO:0000313" key="4">
    <source>
        <dbReference type="EMBL" id="CAF3748953.1"/>
    </source>
</evidence>
<dbReference type="Proteomes" id="UP000663881">
    <property type="component" value="Unassembled WGS sequence"/>
</dbReference>
<dbReference type="OrthoDB" id="10008426at2759"/>
<organism evidence="2 5">
    <name type="scientific">Adineta steineri</name>
    <dbReference type="NCBI Taxonomy" id="433720"/>
    <lineage>
        <taxon>Eukaryota</taxon>
        <taxon>Metazoa</taxon>
        <taxon>Spiralia</taxon>
        <taxon>Gnathifera</taxon>
        <taxon>Rotifera</taxon>
        <taxon>Eurotatoria</taxon>
        <taxon>Bdelloidea</taxon>
        <taxon>Adinetida</taxon>
        <taxon>Adinetidae</taxon>
        <taxon>Adineta</taxon>
    </lineage>
</organism>
<dbReference type="EMBL" id="CAJNON010000361">
    <property type="protein sequence ID" value="CAF1219553.1"/>
    <property type="molecule type" value="Genomic_DNA"/>
</dbReference>
<gene>
    <name evidence="1" type="ORF">IZO911_LOCUS28015</name>
    <name evidence="4" type="ORF">KXQ929_LOCUS14121</name>
    <name evidence="3" type="ORF">OKA104_LOCUS9879</name>
    <name evidence="2" type="ORF">VCS650_LOCUS26636</name>
</gene>
<evidence type="ECO:0000313" key="1">
    <source>
        <dbReference type="EMBL" id="CAF1190621.1"/>
    </source>
</evidence>
<name>A0A814XRN9_9BILA</name>
<dbReference type="EMBL" id="CAJNOE010000391">
    <property type="protein sequence ID" value="CAF1190621.1"/>
    <property type="molecule type" value="Genomic_DNA"/>
</dbReference>
<evidence type="ECO:0000313" key="3">
    <source>
        <dbReference type="EMBL" id="CAF3662670.1"/>
    </source>
</evidence>
<dbReference type="EMBL" id="CAJOBB010000775">
    <property type="protein sequence ID" value="CAF3748953.1"/>
    <property type="molecule type" value="Genomic_DNA"/>
</dbReference>
<dbReference type="Proteomes" id="UP000663891">
    <property type="component" value="Unassembled WGS sequence"/>
</dbReference>
<comment type="caution">
    <text evidence="2">The sequence shown here is derived from an EMBL/GenBank/DDBJ whole genome shotgun (WGS) entry which is preliminary data.</text>
</comment>
<accession>A0A814XRN9</accession>
<dbReference type="Proteomes" id="UP000663868">
    <property type="component" value="Unassembled WGS sequence"/>
</dbReference>
<protein>
    <submittedName>
        <fullName evidence="2">Uncharacterized protein</fullName>
    </submittedName>
</protein>